<evidence type="ECO:0000256" key="1">
    <source>
        <dbReference type="SAM" id="Phobius"/>
    </source>
</evidence>
<accession>A0A0B6Y9M8</accession>
<reference evidence="2" key="1">
    <citation type="submission" date="2014-12" db="EMBL/GenBank/DDBJ databases">
        <title>Insight into the proteome of Arion vulgaris.</title>
        <authorList>
            <person name="Aradska J."/>
            <person name="Bulat T."/>
            <person name="Smidak R."/>
            <person name="Sarate P."/>
            <person name="Gangsoo J."/>
            <person name="Sialana F."/>
            <person name="Bilban M."/>
            <person name="Lubec G."/>
        </authorList>
    </citation>
    <scope>NUCLEOTIDE SEQUENCE</scope>
    <source>
        <tissue evidence="2">Skin</tissue>
    </source>
</reference>
<proteinExistence type="predicted"/>
<organism evidence="2">
    <name type="scientific">Arion vulgaris</name>
    <dbReference type="NCBI Taxonomy" id="1028688"/>
    <lineage>
        <taxon>Eukaryota</taxon>
        <taxon>Metazoa</taxon>
        <taxon>Spiralia</taxon>
        <taxon>Lophotrochozoa</taxon>
        <taxon>Mollusca</taxon>
        <taxon>Gastropoda</taxon>
        <taxon>Heterobranchia</taxon>
        <taxon>Euthyneura</taxon>
        <taxon>Panpulmonata</taxon>
        <taxon>Eupulmonata</taxon>
        <taxon>Stylommatophora</taxon>
        <taxon>Helicina</taxon>
        <taxon>Arionoidea</taxon>
        <taxon>Arionidae</taxon>
        <taxon>Arion</taxon>
    </lineage>
</organism>
<protein>
    <submittedName>
        <fullName evidence="2">Uncharacterized protein</fullName>
    </submittedName>
</protein>
<keyword evidence="1" id="KW-1133">Transmembrane helix</keyword>
<evidence type="ECO:0000313" key="2">
    <source>
        <dbReference type="EMBL" id="CEK52526.1"/>
    </source>
</evidence>
<feature type="non-terminal residue" evidence="2">
    <location>
        <position position="1"/>
    </location>
</feature>
<dbReference type="EMBL" id="HACG01005661">
    <property type="protein sequence ID" value="CEK52526.1"/>
    <property type="molecule type" value="Transcribed_RNA"/>
</dbReference>
<gene>
    <name evidence="2" type="primary">ORF17114</name>
</gene>
<feature type="non-terminal residue" evidence="2">
    <location>
        <position position="102"/>
    </location>
</feature>
<name>A0A0B6Y9M8_9EUPU</name>
<feature type="transmembrane region" description="Helical" evidence="1">
    <location>
        <begin position="22"/>
        <end position="47"/>
    </location>
</feature>
<dbReference type="AlphaFoldDB" id="A0A0B6Y9M8"/>
<keyword evidence="1" id="KW-0812">Transmembrane</keyword>
<sequence>HIVIISSCSEVMPRSLSSMPHLAVLLIEVLMEGLLATLASLLVVNIFQREEKLSVNKKVYPQEKPTFKDGICSHIYTEGHQELLSSTKKTCSESFIPSTISS</sequence>
<keyword evidence="1" id="KW-0472">Membrane</keyword>